<dbReference type="InterPro" id="IPR013651">
    <property type="entry name" value="ATP-grasp_RimK-type"/>
</dbReference>
<evidence type="ECO:0000313" key="5">
    <source>
        <dbReference type="Proteomes" id="UP001595710"/>
    </source>
</evidence>
<dbReference type="InterPro" id="IPR011761">
    <property type="entry name" value="ATP-grasp"/>
</dbReference>
<evidence type="ECO:0000259" key="3">
    <source>
        <dbReference type="PROSITE" id="PS50975"/>
    </source>
</evidence>
<reference evidence="5" key="1">
    <citation type="journal article" date="2019" name="Int. J. Syst. Evol. Microbiol.">
        <title>The Global Catalogue of Microorganisms (GCM) 10K type strain sequencing project: providing services to taxonomists for standard genome sequencing and annotation.</title>
        <authorList>
            <consortium name="The Broad Institute Genomics Platform"/>
            <consortium name="The Broad Institute Genome Sequencing Center for Infectious Disease"/>
            <person name="Wu L."/>
            <person name="Ma J."/>
        </authorList>
    </citation>
    <scope>NUCLEOTIDE SEQUENCE [LARGE SCALE GENOMIC DNA]</scope>
    <source>
        <strain evidence="5">CECT 8288</strain>
    </source>
</reference>
<evidence type="ECO:0000256" key="2">
    <source>
        <dbReference type="PROSITE-ProRule" id="PRU00409"/>
    </source>
</evidence>
<evidence type="ECO:0000256" key="1">
    <source>
        <dbReference type="ARBA" id="ARBA00023211"/>
    </source>
</evidence>
<proteinExistence type="predicted"/>
<accession>A0ABV7WUD6</accession>
<keyword evidence="2" id="KW-0067">ATP-binding</keyword>
<dbReference type="PROSITE" id="PS50975">
    <property type="entry name" value="ATP_GRASP"/>
    <property type="match status" value="1"/>
</dbReference>
<feature type="domain" description="ATP-grasp" evidence="3">
    <location>
        <begin position="282"/>
        <end position="474"/>
    </location>
</feature>
<protein>
    <submittedName>
        <fullName evidence="4">RimK family protein</fullName>
    </submittedName>
</protein>
<dbReference type="Proteomes" id="UP001595710">
    <property type="component" value="Unassembled WGS sequence"/>
</dbReference>
<evidence type="ECO:0000313" key="4">
    <source>
        <dbReference type="EMBL" id="MFC3701944.1"/>
    </source>
</evidence>
<organism evidence="4 5">
    <name type="scientific">Reinekea marina</name>
    <dbReference type="NCBI Taxonomy" id="1310421"/>
    <lineage>
        <taxon>Bacteria</taxon>
        <taxon>Pseudomonadati</taxon>
        <taxon>Pseudomonadota</taxon>
        <taxon>Gammaproteobacteria</taxon>
        <taxon>Oceanospirillales</taxon>
        <taxon>Saccharospirillaceae</taxon>
        <taxon>Reinekea</taxon>
    </lineage>
</organism>
<dbReference type="PANTHER" id="PTHR21621:SF0">
    <property type="entry name" value="BETA-CITRYLGLUTAMATE SYNTHASE B-RELATED"/>
    <property type="match status" value="1"/>
</dbReference>
<name>A0ABV7WUD6_9GAMM</name>
<dbReference type="Pfam" id="PF14401">
    <property type="entry name" value="RLAN"/>
    <property type="match status" value="1"/>
</dbReference>
<keyword evidence="2" id="KW-0547">Nucleotide-binding</keyword>
<keyword evidence="1" id="KW-0464">Manganese</keyword>
<dbReference type="Pfam" id="PF08443">
    <property type="entry name" value="RimK"/>
    <property type="match status" value="1"/>
</dbReference>
<dbReference type="PANTHER" id="PTHR21621">
    <property type="entry name" value="RIBOSOMAL PROTEIN S6 MODIFICATION PROTEIN"/>
    <property type="match status" value="1"/>
</dbReference>
<dbReference type="EMBL" id="JBHRYN010000011">
    <property type="protein sequence ID" value="MFC3701944.1"/>
    <property type="molecule type" value="Genomic_DNA"/>
</dbReference>
<dbReference type="RefSeq" id="WP_216000192.1">
    <property type="nucleotide sequence ID" value="NZ_JAUFQI010000001.1"/>
</dbReference>
<sequence>MYKTLIVIDENSPVGDELPGVINFNTYLKDYPKRNEPKTRIINLCDSQAYLSKGYYCSLLAEARSHKVVPSVKTLNALRNQPAGQPFLTMAQESKLMAELANQETIYAFFGKVSSPELQKLVSRVYAQLQTPLLKLTLQPNAGRLSIYVAQLCLSDLPHDQLAVFSEHLKEFSESIWKVQAKKKQARWDMAILVNPEESVPPSDKAAITHMIRAAAKHGIHAEALSIEQISNIGHFDALFIRETTAIDHHTYRLAVQAENQGLVVIDDSQSILRCCNKVFLHDAFSYHQVPSLKTEVVTDAEATTLDVIEDNFSYPVVLKMPEGSFSRGVFKVADRNALREKLQLLLADSALVLAQEYLYTDFDWRIGVLGGRAIFACRYKMARNHWQIYNHGAKRNVSGDFETLPTFEVPKIVLDAALKSCSIIGNGLYGVDIKEHKGKAYVIEVNDNPSLDRGVEDLYLGDELYMQIMGEFQRRLENRGR</sequence>
<dbReference type="InterPro" id="IPR025839">
    <property type="entry name" value="RLAN_dom"/>
</dbReference>
<comment type="caution">
    <text evidence="4">The sequence shown here is derived from an EMBL/GenBank/DDBJ whole genome shotgun (WGS) entry which is preliminary data.</text>
</comment>
<gene>
    <name evidence="4" type="ORF">ACFOND_09860</name>
</gene>
<keyword evidence="5" id="KW-1185">Reference proteome</keyword>